<dbReference type="SMR" id="A0A194VVM1"/>
<dbReference type="Pfam" id="PF06110">
    <property type="entry name" value="TXD17-like_Trx"/>
    <property type="match status" value="1"/>
</dbReference>
<evidence type="ECO:0000313" key="4">
    <source>
        <dbReference type="Proteomes" id="UP000078559"/>
    </source>
</evidence>
<feature type="domain" description="Thioredoxin" evidence="2">
    <location>
        <begin position="27"/>
        <end position="111"/>
    </location>
</feature>
<dbReference type="Gene3D" id="3.40.30.10">
    <property type="entry name" value="Glutaredoxin"/>
    <property type="match status" value="1"/>
</dbReference>
<dbReference type="OrthoDB" id="78947at2759"/>
<sequence>MASNVPKAVADGVAAQAATTQTPRFLMVYANIVNGQSWCGDCRRAEPLIQKKFHGDKSALLTTQYAGDRETWRKPENPWRKFGVTALPTLLKVTPDGIWSKLVEEEVYDEGKLNQFVGSN</sequence>
<dbReference type="GO" id="GO:0005829">
    <property type="term" value="C:cytosol"/>
    <property type="evidence" value="ECO:0007669"/>
    <property type="project" value="TreeGrafter"/>
</dbReference>
<evidence type="ECO:0000313" key="3">
    <source>
        <dbReference type="EMBL" id="KUI67938.1"/>
    </source>
</evidence>
<organism evidence="3 4">
    <name type="scientific">Cytospora mali</name>
    <name type="common">Apple Valsa canker fungus</name>
    <name type="synonym">Valsa mali</name>
    <dbReference type="NCBI Taxonomy" id="578113"/>
    <lineage>
        <taxon>Eukaryota</taxon>
        <taxon>Fungi</taxon>
        <taxon>Dikarya</taxon>
        <taxon>Ascomycota</taxon>
        <taxon>Pezizomycotina</taxon>
        <taxon>Sordariomycetes</taxon>
        <taxon>Sordariomycetidae</taxon>
        <taxon>Diaporthales</taxon>
        <taxon>Cytosporaceae</taxon>
        <taxon>Cytospora</taxon>
    </lineage>
</organism>
<dbReference type="PANTHER" id="PTHR12452:SF0">
    <property type="entry name" value="THIOREDOXIN DOMAIN-CONTAINING PROTEIN 17"/>
    <property type="match status" value="1"/>
</dbReference>
<dbReference type="EMBL" id="CM003100">
    <property type="protein sequence ID" value="KUI67938.1"/>
    <property type="molecule type" value="Genomic_DNA"/>
</dbReference>
<reference evidence="3" key="1">
    <citation type="submission" date="2014-12" db="EMBL/GenBank/DDBJ databases">
        <title>Genome Sequence of Valsa Canker Pathogens Uncovers a Specific Adaption of Colonization on Woody Bark.</title>
        <authorList>
            <person name="Yin Z."/>
            <person name="Liu H."/>
            <person name="Gao X."/>
            <person name="Li Z."/>
            <person name="Song N."/>
            <person name="Ke X."/>
            <person name="Dai Q."/>
            <person name="Wu Y."/>
            <person name="Sun Y."/>
            <person name="Xu J.-R."/>
            <person name="Kang Z.K."/>
            <person name="Wang L."/>
            <person name="Huang L."/>
        </authorList>
    </citation>
    <scope>NUCLEOTIDE SEQUENCE [LARGE SCALE GENOMIC DNA]</scope>
    <source>
        <strain evidence="3">03-8</strain>
    </source>
</reference>
<comment type="similarity">
    <text evidence="1">Belongs to the thioredoxin family.</text>
</comment>
<dbReference type="InterPro" id="IPR036249">
    <property type="entry name" value="Thioredoxin-like_sf"/>
</dbReference>
<dbReference type="Proteomes" id="UP000078559">
    <property type="component" value="Chromosome 3"/>
</dbReference>
<keyword evidence="4" id="KW-1185">Reference proteome</keyword>
<name>A0A194VVM1_CYTMA</name>
<dbReference type="PANTHER" id="PTHR12452">
    <property type="entry name" value="42-9-9 PROTEIN-RELATED"/>
    <property type="match status" value="1"/>
</dbReference>
<dbReference type="SUPFAM" id="SSF52833">
    <property type="entry name" value="Thioredoxin-like"/>
    <property type="match status" value="1"/>
</dbReference>
<proteinExistence type="inferred from homology"/>
<protein>
    <submittedName>
        <fullName evidence="3">Thioredoxin-like protein Clot</fullName>
    </submittedName>
</protein>
<accession>A0A194VVM1</accession>
<evidence type="ECO:0000256" key="1">
    <source>
        <dbReference type="ARBA" id="ARBA00008987"/>
    </source>
</evidence>
<dbReference type="GO" id="GO:0047134">
    <property type="term" value="F:protein-disulfide reductase [NAD(P)H] activity"/>
    <property type="evidence" value="ECO:0007669"/>
    <property type="project" value="InterPro"/>
</dbReference>
<gene>
    <name evidence="3" type="ORF">VM1G_03068</name>
</gene>
<dbReference type="AlphaFoldDB" id="A0A194VVM1"/>
<dbReference type="InterPro" id="IPR045108">
    <property type="entry name" value="TXNDC17-like"/>
</dbReference>
<dbReference type="InterPro" id="IPR010357">
    <property type="entry name" value="TXNDC17_dom"/>
</dbReference>
<evidence type="ECO:0000259" key="2">
    <source>
        <dbReference type="Pfam" id="PF06110"/>
    </source>
</evidence>